<dbReference type="Proteomes" id="UP000655420">
    <property type="component" value="Unassembled WGS sequence"/>
</dbReference>
<dbReference type="EMBL" id="JAEHHL010000014">
    <property type="protein sequence ID" value="MBK0401102.1"/>
    <property type="molecule type" value="Genomic_DNA"/>
</dbReference>
<dbReference type="InterPro" id="IPR006507">
    <property type="entry name" value="UPF0283"/>
</dbReference>
<organism evidence="10 11">
    <name type="scientific">Thermohalobaculum xanthum</name>
    <dbReference type="NCBI Taxonomy" id="2753746"/>
    <lineage>
        <taxon>Bacteria</taxon>
        <taxon>Pseudomonadati</taxon>
        <taxon>Pseudomonadota</taxon>
        <taxon>Alphaproteobacteria</taxon>
        <taxon>Rhodobacterales</taxon>
        <taxon>Paracoccaceae</taxon>
        <taxon>Thermohalobaculum</taxon>
    </lineage>
</organism>
<keyword evidence="11" id="KW-1185">Reference proteome</keyword>
<evidence type="ECO:0000256" key="6">
    <source>
        <dbReference type="ARBA" id="ARBA00022989"/>
    </source>
</evidence>
<feature type="region of interest" description="Disordered" evidence="8">
    <location>
        <begin position="1"/>
        <end position="37"/>
    </location>
</feature>
<dbReference type="PANTHER" id="PTHR39342">
    <property type="entry name" value="UPF0283 MEMBRANE PROTEIN YCJF"/>
    <property type="match status" value="1"/>
</dbReference>
<feature type="transmembrane region" description="Helical" evidence="9">
    <location>
        <begin position="56"/>
        <end position="77"/>
    </location>
</feature>
<reference evidence="10" key="1">
    <citation type="submission" date="2020-12" db="EMBL/GenBank/DDBJ databases">
        <title>Bacterial taxonomy.</title>
        <authorList>
            <person name="Pan X."/>
        </authorList>
    </citation>
    <scope>NUCLEOTIDE SEQUENCE</scope>
    <source>
        <strain evidence="10">M0105</strain>
    </source>
</reference>
<dbReference type="PANTHER" id="PTHR39342:SF1">
    <property type="entry name" value="UPF0283 MEMBRANE PROTEIN YCJF"/>
    <property type="match status" value="1"/>
</dbReference>
<dbReference type="Pfam" id="PF05128">
    <property type="entry name" value="DUF697"/>
    <property type="match status" value="1"/>
</dbReference>
<feature type="compositionally biased region" description="Pro residues" evidence="8">
    <location>
        <begin position="17"/>
        <end position="33"/>
    </location>
</feature>
<keyword evidence="7 9" id="KW-0472">Membrane</keyword>
<evidence type="ECO:0000256" key="2">
    <source>
        <dbReference type="ARBA" id="ARBA00008255"/>
    </source>
</evidence>
<protein>
    <submittedName>
        <fullName evidence="10">DUF697 domain-containing protein</fullName>
    </submittedName>
</protein>
<keyword evidence="6 9" id="KW-1133">Transmembrane helix</keyword>
<evidence type="ECO:0000256" key="5">
    <source>
        <dbReference type="ARBA" id="ARBA00022692"/>
    </source>
</evidence>
<evidence type="ECO:0000313" key="10">
    <source>
        <dbReference type="EMBL" id="MBK0401102.1"/>
    </source>
</evidence>
<comment type="similarity">
    <text evidence="2">Belongs to the UPF0283 family.</text>
</comment>
<evidence type="ECO:0000256" key="8">
    <source>
        <dbReference type="SAM" id="MobiDB-lite"/>
    </source>
</evidence>
<accession>A0A8J7SF79</accession>
<proteinExistence type="inferred from homology"/>
<dbReference type="RefSeq" id="WP_200613228.1">
    <property type="nucleotide sequence ID" value="NZ_JAEHHL010000014.1"/>
</dbReference>
<keyword evidence="5 9" id="KW-0812">Transmembrane</keyword>
<evidence type="ECO:0000313" key="11">
    <source>
        <dbReference type="Proteomes" id="UP000655420"/>
    </source>
</evidence>
<feature type="transmembrane region" description="Helical" evidence="9">
    <location>
        <begin position="89"/>
        <end position="107"/>
    </location>
</feature>
<evidence type="ECO:0000256" key="1">
    <source>
        <dbReference type="ARBA" id="ARBA00004429"/>
    </source>
</evidence>
<keyword evidence="4" id="KW-0997">Cell inner membrane</keyword>
<name>A0A8J7SF79_9RHOB</name>
<evidence type="ECO:0000256" key="7">
    <source>
        <dbReference type="ARBA" id="ARBA00023136"/>
    </source>
</evidence>
<evidence type="ECO:0000256" key="3">
    <source>
        <dbReference type="ARBA" id="ARBA00022475"/>
    </source>
</evidence>
<comment type="subcellular location">
    <subcellularLocation>
        <location evidence="1">Cell inner membrane</location>
        <topology evidence="1">Multi-pass membrane protein</topology>
    </subcellularLocation>
</comment>
<dbReference type="NCBIfam" id="TIGR01620">
    <property type="entry name" value="hyp_HI0043"/>
    <property type="match status" value="1"/>
</dbReference>
<evidence type="ECO:0000256" key="4">
    <source>
        <dbReference type="ARBA" id="ARBA00022519"/>
    </source>
</evidence>
<dbReference type="GO" id="GO:0005886">
    <property type="term" value="C:plasma membrane"/>
    <property type="evidence" value="ECO:0007669"/>
    <property type="project" value="UniProtKB-SubCell"/>
</dbReference>
<gene>
    <name evidence="10" type="ORF">H0I76_18035</name>
</gene>
<dbReference type="InterPro" id="IPR021147">
    <property type="entry name" value="DUF697"/>
</dbReference>
<keyword evidence="3" id="KW-1003">Cell membrane</keyword>
<comment type="caution">
    <text evidence="10">The sequence shown here is derived from an EMBL/GenBank/DDBJ whole genome shotgun (WGS) entry which is preliminary data.</text>
</comment>
<evidence type="ECO:0000256" key="9">
    <source>
        <dbReference type="SAM" id="Phobius"/>
    </source>
</evidence>
<sequence>MTGERRDPLIIDLSETPLPPAPTPAEAPPPPDGAPAAAERALRGVGRPGLSAMGRLFWISALGLVGIWVATGIEGFLRELFTRSDWLGWGATALAAVLAVTLAGFIIRELAALARVQRVGEIRRRATLAASGAEKADDVLDALARLYRGRPAMDEPLARVDAARPDTPDAAALLAVAERTLLAPLDQRAERAVARAARKVAAITAVVPMPAADVLAVLVVNLAMIREVAEIYGGRAGALGSWRLLRTVAAHLVATGAVAATDDLLGPMVGGGVLGKLSRRFGEAAVNAALTARVGVAAVEVCRPLPFAARPAPRAAGLVLDALRGWRETPESSAGETPTAPRRKG</sequence>
<dbReference type="AlphaFoldDB" id="A0A8J7SF79"/>